<keyword evidence="2" id="KW-1185">Reference proteome</keyword>
<gene>
    <name evidence="1" type="ORF">SAMN04487818_105181</name>
</gene>
<dbReference type="AlphaFoldDB" id="A0A1H9S0N0"/>
<organism evidence="1 2">
    <name type="scientific">Actinokineospora terrae</name>
    <dbReference type="NCBI Taxonomy" id="155974"/>
    <lineage>
        <taxon>Bacteria</taxon>
        <taxon>Bacillati</taxon>
        <taxon>Actinomycetota</taxon>
        <taxon>Actinomycetes</taxon>
        <taxon>Pseudonocardiales</taxon>
        <taxon>Pseudonocardiaceae</taxon>
        <taxon>Actinokineospora</taxon>
    </lineage>
</organism>
<evidence type="ECO:0000313" key="2">
    <source>
        <dbReference type="Proteomes" id="UP000199051"/>
    </source>
</evidence>
<dbReference type="STRING" id="155974.SAMN04487818_105181"/>
<evidence type="ECO:0000313" key="1">
    <source>
        <dbReference type="EMBL" id="SER77893.1"/>
    </source>
</evidence>
<name>A0A1H9S0N0_9PSEU</name>
<dbReference type="EMBL" id="FOGI01000005">
    <property type="protein sequence ID" value="SER77893.1"/>
    <property type="molecule type" value="Genomic_DNA"/>
</dbReference>
<proteinExistence type="predicted"/>
<dbReference type="RefSeq" id="WP_092777701.1">
    <property type="nucleotide sequence ID" value="NZ_FOGI01000005.1"/>
</dbReference>
<protein>
    <submittedName>
        <fullName evidence="1">Uncharacterized protein</fullName>
    </submittedName>
</protein>
<dbReference type="Proteomes" id="UP000199051">
    <property type="component" value="Unassembled WGS sequence"/>
</dbReference>
<sequence>MTKSCETVVAVVPQRRRNRAFMALTVAPKCARPAALRELYTDAGSIIRNAAPEITTSRTS</sequence>
<reference evidence="2" key="1">
    <citation type="submission" date="2016-10" db="EMBL/GenBank/DDBJ databases">
        <authorList>
            <person name="Varghese N."/>
            <person name="Submissions S."/>
        </authorList>
    </citation>
    <scope>NUCLEOTIDE SEQUENCE [LARGE SCALE GENOMIC DNA]</scope>
    <source>
        <strain evidence="2">DSM 44260</strain>
    </source>
</reference>
<accession>A0A1H9S0N0</accession>